<comment type="caution">
    <text evidence="2">The sequence shown here is derived from an EMBL/GenBank/DDBJ whole genome shotgun (WGS) entry which is preliminary data.</text>
</comment>
<accession>A0A9Q0HC81</accession>
<protein>
    <submittedName>
        <fullName evidence="2">Uncharacterized protein</fullName>
    </submittedName>
</protein>
<feature type="compositionally biased region" description="Polar residues" evidence="1">
    <location>
        <begin position="71"/>
        <end position="81"/>
    </location>
</feature>
<evidence type="ECO:0000256" key="1">
    <source>
        <dbReference type="SAM" id="MobiDB-lite"/>
    </source>
</evidence>
<feature type="compositionally biased region" description="Polar residues" evidence="1">
    <location>
        <begin position="94"/>
        <end position="121"/>
    </location>
</feature>
<gene>
    <name evidence="2" type="ORF">NE237_021347</name>
</gene>
<evidence type="ECO:0000313" key="2">
    <source>
        <dbReference type="EMBL" id="KAJ4961437.1"/>
    </source>
</evidence>
<evidence type="ECO:0000313" key="3">
    <source>
        <dbReference type="Proteomes" id="UP001141806"/>
    </source>
</evidence>
<name>A0A9Q0HC81_9MAGN</name>
<proteinExistence type="predicted"/>
<dbReference type="Proteomes" id="UP001141806">
    <property type="component" value="Unassembled WGS sequence"/>
</dbReference>
<sequence length="199" mass="21722">MALEAAAVRSPLAQASLLETRKLIAEATQTSKQDTGINSLDKREVNGTHVLFSSNIYDRGFNFGKFPPTPNGETSSTNKLSSGEPPNAGEPLPSAQTHESRSMLNSQTAGEVLSPTSDGTRSSRYCLLSPLQLQDPIVPFPTDQQVVQLEPNGIIKYERYPLPNEETMEVVKSEKSSTSALTKKKKWVCGRLVEADEQD</sequence>
<dbReference type="AlphaFoldDB" id="A0A9Q0HC81"/>
<dbReference type="EMBL" id="JAMYWD010000009">
    <property type="protein sequence ID" value="KAJ4961437.1"/>
    <property type="molecule type" value="Genomic_DNA"/>
</dbReference>
<keyword evidence="3" id="KW-1185">Reference proteome</keyword>
<reference evidence="2" key="1">
    <citation type="journal article" date="2023" name="Plant J.">
        <title>The genome of the king protea, Protea cynaroides.</title>
        <authorList>
            <person name="Chang J."/>
            <person name="Duong T.A."/>
            <person name="Schoeman C."/>
            <person name="Ma X."/>
            <person name="Roodt D."/>
            <person name="Barker N."/>
            <person name="Li Z."/>
            <person name="Van de Peer Y."/>
            <person name="Mizrachi E."/>
        </authorList>
    </citation>
    <scope>NUCLEOTIDE SEQUENCE</scope>
    <source>
        <tissue evidence="2">Young leaves</tissue>
    </source>
</reference>
<feature type="region of interest" description="Disordered" evidence="1">
    <location>
        <begin position="64"/>
        <end position="121"/>
    </location>
</feature>
<organism evidence="2 3">
    <name type="scientific">Protea cynaroides</name>
    <dbReference type="NCBI Taxonomy" id="273540"/>
    <lineage>
        <taxon>Eukaryota</taxon>
        <taxon>Viridiplantae</taxon>
        <taxon>Streptophyta</taxon>
        <taxon>Embryophyta</taxon>
        <taxon>Tracheophyta</taxon>
        <taxon>Spermatophyta</taxon>
        <taxon>Magnoliopsida</taxon>
        <taxon>Proteales</taxon>
        <taxon>Proteaceae</taxon>
        <taxon>Protea</taxon>
    </lineage>
</organism>